<keyword evidence="2" id="KW-1133">Transmembrane helix</keyword>
<keyword evidence="4" id="KW-1185">Reference proteome</keyword>
<feature type="region of interest" description="Disordered" evidence="1">
    <location>
        <begin position="52"/>
        <end position="98"/>
    </location>
</feature>
<evidence type="ECO:0000313" key="3">
    <source>
        <dbReference type="EMBL" id="GAA1668857.1"/>
    </source>
</evidence>
<feature type="transmembrane region" description="Helical" evidence="2">
    <location>
        <begin position="9"/>
        <end position="31"/>
    </location>
</feature>
<evidence type="ECO:0000256" key="1">
    <source>
        <dbReference type="SAM" id="MobiDB-lite"/>
    </source>
</evidence>
<keyword evidence="2" id="KW-0812">Transmembrane</keyword>
<gene>
    <name evidence="3" type="ORF">GCM10009765_17910</name>
</gene>
<accession>A0ABN2GC56</accession>
<evidence type="ECO:0000256" key="2">
    <source>
        <dbReference type="SAM" id="Phobius"/>
    </source>
</evidence>
<comment type="caution">
    <text evidence="3">The sequence shown here is derived from an EMBL/GenBank/DDBJ whole genome shotgun (WGS) entry which is preliminary data.</text>
</comment>
<dbReference type="Proteomes" id="UP001500618">
    <property type="component" value="Unassembled WGS sequence"/>
</dbReference>
<reference evidence="3 4" key="1">
    <citation type="journal article" date="2019" name="Int. J. Syst. Evol. Microbiol.">
        <title>The Global Catalogue of Microorganisms (GCM) 10K type strain sequencing project: providing services to taxonomists for standard genome sequencing and annotation.</title>
        <authorList>
            <consortium name="The Broad Institute Genomics Platform"/>
            <consortium name="The Broad Institute Genome Sequencing Center for Infectious Disease"/>
            <person name="Wu L."/>
            <person name="Ma J."/>
        </authorList>
    </citation>
    <scope>NUCLEOTIDE SEQUENCE [LARGE SCALE GENOMIC DNA]</scope>
    <source>
        <strain evidence="3 4">JCM 14718</strain>
    </source>
</reference>
<name>A0ABN2GC56_9ACTN</name>
<sequence>MSVPAGKRGLIFGGALAVVLVLVVVVVYFGVIRSGDTPTQAASVPVIPPAPASLTPSPTGTPGPAPTGLSSPGQIEASLGLPTTDSVGDVAPEATPGLAGGSLMETTARVFAARFSVYAPLSSTSSADWVASWSPIAVPAFASDASDLIQQYYKFTSDQGVKATNPRVTAAVHVWSGIAPDGPAQLWRVTVQRTLVAIDGSTRADTEQTVSWDIELRDVARPLVIATMTADPHRTAPPRED</sequence>
<dbReference type="RefSeq" id="WP_344308816.1">
    <property type="nucleotide sequence ID" value="NZ_BAAANY010000007.1"/>
</dbReference>
<evidence type="ECO:0000313" key="4">
    <source>
        <dbReference type="Proteomes" id="UP001500618"/>
    </source>
</evidence>
<proteinExistence type="predicted"/>
<dbReference type="EMBL" id="BAAANY010000007">
    <property type="protein sequence ID" value="GAA1668857.1"/>
    <property type="molecule type" value="Genomic_DNA"/>
</dbReference>
<organism evidence="3 4">
    <name type="scientific">Fodinicola feengrottensis</name>
    <dbReference type="NCBI Taxonomy" id="435914"/>
    <lineage>
        <taxon>Bacteria</taxon>
        <taxon>Bacillati</taxon>
        <taxon>Actinomycetota</taxon>
        <taxon>Actinomycetes</taxon>
        <taxon>Mycobacteriales</taxon>
        <taxon>Fodinicola</taxon>
    </lineage>
</organism>
<protein>
    <submittedName>
        <fullName evidence="3">Uncharacterized protein</fullName>
    </submittedName>
</protein>
<keyword evidence="2" id="KW-0472">Membrane</keyword>